<evidence type="ECO:0000313" key="10">
    <source>
        <dbReference type="EMBL" id="MBB5687579.1"/>
    </source>
</evidence>
<keyword evidence="2" id="KW-0813">Transport</keyword>
<dbReference type="AlphaFoldDB" id="A0A7W9ALE9"/>
<keyword evidence="3" id="KW-1134">Transmembrane beta strand</keyword>
<feature type="chain" id="PRO_5031366244" description="TonB-dependent receptor-like beta-barrel domain-containing protein" evidence="8">
    <location>
        <begin position="25"/>
        <end position="679"/>
    </location>
</feature>
<comment type="caution">
    <text evidence="10">The sequence shown here is derived from an EMBL/GenBank/DDBJ whole genome shotgun (WGS) entry which is preliminary data.</text>
</comment>
<dbReference type="InterPro" id="IPR039426">
    <property type="entry name" value="TonB-dep_rcpt-like"/>
</dbReference>
<evidence type="ECO:0000256" key="5">
    <source>
        <dbReference type="ARBA" id="ARBA00023077"/>
    </source>
</evidence>
<feature type="signal peptide" evidence="8">
    <location>
        <begin position="1"/>
        <end position="24"/>
    </location>
</feature>
<organism evidence="10 11">
    <name type="scientific">Sphingobium boeckii</name>
    <dbReference type="NCBI Taxonomy" id="1082345"/>
    <lineage>
        <taxon>Bacteria</taxon>
        <taxon>Pseudomonadati</taxon>
        <taxon>Pseudomonadota</taxon>
        <taxon>Alphaproteobacteria</taxon>
        <taxon>Sphingomonadales</taxon>
        <taxon>Sphingomonadaceae</taxon>
        <taxon>Sphingobium</taxon>
    </lineage>
</organism>
<protein>
    <recommendedName>
        <fullName evidence="9">TonB-dependent receptor-like beta-barrel domain-containing protein</fullName>
    </recommendedName>
</protein>
<sequence length="679" mass="72280">MNRLILPGLAACALIAPAAVRAQAVTGAIRGEVTAARGPVARVEVVIEHSPTGTRSRTTADALGAFLMTGLRAGGPYILTIAAPGFETYSVSGIMLAAGAPLRLPIRLAAQQELLVTVETLRATRLSAGPMTLYDPAEIAGVASVRREIRYVARRDPLVDSFVRAGPAGVGGLSVDGVRLAGAHGPVSFDAIGQLAVKMAPYDVSEAPGGTIDAVLRSGGNAFSGTAFVSSAVDRDGVGYGAFLSGPVARDRLFFALAHERLENDRASLGSAGRDSRYSAKIDWNAAEGQRAALSYIHHDFAPRDGAGGWRAGETTDAAALHLNSDWSTRLSTQAQFTYRRIERVSGASVTAARAQAMGGVVAAHLQLGRHALKAVLGYERETIRIAPVSLPGVVRAGDHAASHYSAGVQDSWDADPALNITYGLRLDARRISGQARSVVQPRISATWRPRKRLTLRGGAGLFTQTGLQMPGDPMLEPVGAPIAFDPGSRLPSLWKSSLSLDYVMDLGPFGDGWRLGTDIVYAAVRRDPLFPDHADALTAVARIATEFDFGLAANVAYIRHDVQDGDPAQAAHPRFTDDVRSTIKFALDYAHAFVADYKTRLSLFGEWRSFRPCVTTCVSSSIWGWAPPDRRALGVDLHIDQDLPLSLVRGGRLKLFADVENVFADRHSGARIGVRSAF</sequence>
<evidence type="ECO:0000256" key="3">
    <source>
        <dbReference type="ARBA" id="ARBA00022452"/>
    </source>
</evidence>
<keyword evidence="4" id="KW-0812">Transmembrane</keyword>
<evidence type="ECO:0000256" key="4">
    <source>
        <dbReference type="ARBA" id="ARBA00022692"/>
    </source>
</evidence>
<keyword evidence="5" id="KW-0798">TonB box</keyword>
<dbReference type="Proteomes" id="UP000549617">
    <property type="component" value="Unassembled WGS sequence"/>
</dbReference>
<dbReference type="Gene3D" id="2.40.170.20">
    <property type="entry name" value="TonB-dependent receptor, beta-barrel domain"/>
    <property type="match status" value="1"/>
</dbReference>
<dbReference type="PANTHER" id="PTHR30069">
    <property type="entry name" value="TONB-DEPENDENT OUTER MEMBRANE RECEPTOR"/>
    <property type="match status" value="1"/>
</dbReference>
<dbReference type="InterPro" id="IPR013784">
    <property type="entry name" value="Carb-bd-like_fold"/>
</dbReference>
<dbReference type="PANTHER" id="PTHR30069:SF46">
    <property type="entry name" value="OAR PROTEIN"/>
    <property type="match status" value="1"/>
</dbReference>
<evidence type="ECO:0000313" key="11">
    <source>
        <dbReference type="Proteomes" id="UP000549617"/>
    </source>
</evidence>
<evidence type="ECO:0000256" key="8">
    <source>
        <dbReference type="SAM" id="SignalP"/>
    </source>
</evidence>
<dbReference type="GO" id="GO:0044718">
    <property type="term" value="P:siderophore transmembrane transport"/>
    <property type="evidence" value="ECO:0007669"/>
    <property type="project" value="TreeGrafter"/>
</dbReference>
<accession>A0A7W9ALE9</accession>
<dbReference type="InterPro" id="IPR036942">
    <property type="entry name" value="Beta-barrel_TonB_sf"/>
</dbReference>
<dbReference type="Gene3D" id="2.60.40.1120">
    <property type="entry name" value="Carboxypeptidase-like, regulatory domain"/>
    <property type="match status" value="1"/>
</dbReference>
<keyword evidence="7" id="KW-0998">Cell outer membrane</keyword>
<dbReference type="InterPro" id="IPR000531">
    <property type="entry name" value="Beta-barrel_TonB"/>
</dbReference>
<keyword evidence="6" id="KW-0472">Membrane</keyword>
<dbReference type="Pfam" id="PF00593">
    <property type="entry name" value="TonB_dep_Rec_b-barrel"/>
    <property type="match status" value="1"/>
</dbReference>
<dbReference type="SUPFAM" id="SSF49452">
    <property type="entry name" value="Starch-binding domain-like"/>
    <property type="match status" value="1"/>
</dbReference>
<comment type="subcellular location">
    <subcellularLocation>
        <location evidence="1">Cell outer membrane</location>
        <topology evidence="1">Multi-pass membrane protein</topology>
    </subcellularLocation>
</comment>
<keyword evidence="11" id="KW-1185">Reference proteome</keyword>
<name>A0A7W9ALE9_9SPHN</name>
<dbReference type="EMBL" id="JACIJC010000006">
    <property type="protein sequence ID" value="MBB5687579.1"/>
    <property type="molecule type" value="Genomic_DNA"/>
</dbReference>
<evidence type="ECO:0000256" key="1">
    <source>
        <dbReference type="ARBA" id="ARBA00004571"/>
    </source>
</evidence>
<gene>
    <name evidence="10" type="ORF">FHS49_003621</name>
</gene>
<reference evidence="10 11" key="1">
    <citation type="submission" date="2020-08" db="EMBL/GenBank/DDBJ databases">
        <title>Genomic Encyclopedia of Type Strains, Phase IV (KMG-IV): sequencing the most valuable type-strain genomes for metagenomic binning, comparative biology and taxonomic classification.</title>
        <authorList>
            <person name="Goeker M."/>
        </authorList>
    </citation>
    <scope>NUCLEOTIDE SEQUENCE [LARGE SCALE GENOMIC DNA]</scope>
    <source>
        <strain evidence="10 11">DSM 25079</strain>
    </source>
</reference>
<dbReference type="GO" id="GO:0030246">
    <property type="term" value="F:carbohydrate binding"/>
    <property type="evidence" value="ECO:0007669"/>
    <property type="project" value="InterPro"/>
</dbReference>
<evidence type="ECO:0000259" key="9">
    <source>
        <dbReference type="Pfam" id="PF00593"/>
    </source>
</evidence>
<dbReference type="RefSeq" id="WP_184021504.1">
    <property type="nucleotide sequence ID" value="NZ_JACIJC010000006.1"/>
</dbReference>
<keyword evidence="8" id="KW-0732">Signal</keyword>
<feature type="domain" description="TonB-dependent receptor-like beta-barrel" evidence="9">
    <location>
        <begin position="254"/>
        <end position="461"/>
    </location>
</feature>
<evidence type="ECO:0000256" key="6">
    <source>
        <dbReference type="ARBA" id="ARBA00023136"/>
    </source>
</evidence>
<dbReference type="Pfam" id="PF13620">
    <property type="entry name" value="CarboxypepD_reg"/>
    <property type="match status" value="1"/>
</dbReference>
<dbReference type="GO" id="GO:0015344">
    <property type="term" value="F:siderophore uptake transmembrane transporter activity"/>
    <property type="evidence" value="ECO:0007669"/>
    <property type="project" value="TreeGrafter"/>
</dbReference>
<dbReference type="GO" id="GO:0009279">
    <property type="term" value="C:cell outer membrane"/>
    <property type="evidence" value="ECO:0007669"/>
    <property type="project" value="UniProtKB-SubCell"/>
</dbReference>
<evidence type="ECO:0000256" key="7">
    <source>
        <dbReference type="ARBA" id="ARBA00023237"/>
    </source>
</evidence>
<dbReference type="SUPFAM" id="SSF56935">
    <property type="entry name" value="Porins"/>
    <property type="match status" value="1"/>
</dbReference>
<evidence type="ECO:0000256" key="2">
    <source>
        <dbReference type="ARBA" id="ARBA00022448"/>
    </source>
</evidence>
<proteinExistence type="predicted"/>